<dbReference type="GO" id="GO:0003735">
    <property type="term" value="F:structural constituent of ribosome"/>
    <property type="evidence" value="ECO:0007669"/>
    <property type="project" value="TreeGrafter"/>
</dbReference>
<evidence type="ECO:0000313" key="8">
    <source>
        <dbReference type="Proteomes" id="UP000252707"/>
    </source>
</evidence>
<proteinExistence type="inferred from homology"/>
<keyword evidence="8" id="KW-1185">Reference proteome</keyword>
<dbReference type="CDD" id="cd04465">
    <property type="entry name" value="S1_RPS1_repeat_ec2_hs2"/>
    <property type="match status" value="1"/>
</dbReference>
<sequence>MADTEDFEALLRQYDREHPTPAKATPQAGDHVRGTIISIDAERAFVDLGGKVEGSIDIAELTDAEGTLKVAEGDSIEAVVISNDERTGTLLLGTGTQRHVHDTGELEEAFRSGLPVEGLVSAVTKGGLEVQVAGLRAFCPASQADIRFVEDLEPFVGQHLSFRVTRIEGGRRPNVVLSRRAVLEEERAAQAEAIRARLEPGAVLPGVVTSLKDFGAFVDLGGVEGMIHVSELAYGRVKHPQDLLSVGQAVEVAVLRIEKSDNPRHPQRIALSLRALAANPWQQAGERYAAGARVRGTVTRLQPFGAFVELEPGLEGLVHISELGAGRRITHPREVLNEGDTVEVTVLGVDTEKQRISLSLDADVADAAEMPAAPREEPRAEPGVGTFGELLRQEMEKRGKKK</sequence>
<dbReference type="PANTHER" id="PTHR10724">
    <property type="entry name" value="30S RIBOSOMAL PROTEIN S1"/>
    <property type="match status" value="1"/>
</dbReference>
<evidence type="ECO:0000256" key="3">
    <source>
        <dbReference type="ARBA" id="ARBA00023274"/>
    </source>
</evidence>
<comment type="similarity">
    <text evidence="1">Belongs to the bacterial ribosomal protein bS1 family.</text>
</comment>
<feature type="compositionally biased region" description="Basic and acidic residues" evidence="5">
    <location>
        <begin position="391"/>
        <end position="402"/>
    </location>
</feature>
<protein>
    <submittedName>
        <fullName evidence="7">Small subunit ribosomal protein S1</fullName>
    </submittedName>
</protein>
<dbReference type="SMART" id="SM00316">
    <property type="entry name" value="S1"/>
    <property type="match status" value="4"/>
</dbReference>
<comment type="function">
    <text evidence="4">Binds mRNA; thus facilitating recognition of the initiation point. It is needed to translate mRNA with a short Shine-Dalgarno (SD) purine-rich sequence.</text>
</comment>
<dbReference type="GO" id="GO:0006412">
    <property type="term" value="P:translation"/>
    <property type="evidence" value="ECO:0007669"/>
    <property type="project" value="TreeGrafter"/>
</dbReference>
<gene>
    <name evidence="7" type="ORF">DFQ59_10522</name>
</gene>
<dbReference type="Pfam" id="PF00575">
    <property type="entry name" value="S1"/>
    <property type="match status" value="4"/>
</dbReference>
<feature type="domain" description="S1 motif" evidence="6">
    <location>
        <begin position="29"/>
        <end position="95"/>
    </location>
</feature>
<dbReference type="InterPro" id="IPR035104">
    <property type="entry name" value="Ribosomal_protein_S1-like"/>
</dbReference>
<accession>A0A369C856</accession>
<dbReference type="SUPFAM" id="SSF50249">
    <property type="entry name" value="Nucleic acid-binding proteins"/>
    <property type="match status" value="4"/>
</dbReference>
<dbReference type="PRINTS" id="PR00681">
    <property type="entry name" value="RIBOSOMALS1"/>
</dbReference>
<dbReference type="FunFam" id="2.40.50.140:FF:000103">
    <property type="entry name" value="protein RRP5 homolog"/>
    <property type="match status" value="1"/>
</dbReference>
<dbReference type="Proteomes" id="UP000252707">
    <property type="component" value="Unassembled WGS sequence"/>
</dbReference>
<dbReference type="PANTHER" id="PTHR10724:SF7">
    <property type="entry name" value="SMALL RIBOSOMAL SUBUNIT PROTEIN BS1C"/>
    <property type="match status" value="1"/>
</dbReference>
<evidence type="ECO:0000256" key="5">
    <source>
        <dbReference type="SAM" id="MobiDB-lite"/>
    </source>
</evidence>
<dbReference type="GO" id="GO:1990904">
    <property type="term" value="C:ribonucleoprotein complex"/>
    <property type="evidence" value="ECO:0007669"/>
    <property type="project" value="UniProtKB-KW"/>
</dbReference>
<dbReference type="InterPro" id="IPR012340">
    <property type="entry name" value="NA-bd_OB-fold"/>
</dbReference>
<evidence type="ECO:0000256" key="1">
    <source>
        <dbReference type="ARBA" id="ARBA00006767"/>
    </source>
</evidence>
<evidence type="ECO:0000256" key="4">
    <source>
        <dbReference type="ARBA" id="ARBA00025604"/>
    </source>
</evidence>
<dbReference type="EMBL" id="QPJY01000005">
    <property type="protein sequence ID" value="RCX30190.1"/>
    <property type="molecule type" value="Genomic_DNA"/>
</dbReference>
<name>A0A369C856_9GAMM</name>
<keyword evidence="3" id="KW-0687">Ribonucleoprotein</keyword>
<reference evidence="7 8" key="1">
    <citation type="submission" date="2018-07" db="EMBL/GenBank/DDBJ databases">
        <title>Genomic Encyclopedia of Type Strains, Phase IV (KMG-IV): sequencing the most valuable type-strain genomes for metagenomic binning, comparative biology and taxonomic classification.</title>
        <authorList>
            <person name="Goeker M."/>
        </authorList>
    </citation>
    <scope>NUCLEOTIDE SEQUENCE [LARGE SCALE GENOMIC DNA]</scope>
    <source>
        <strain evidence="7 8">DSM 26407</strain>
    </source>
</reference>
<feature type="domain" description="S1 motif" evidence="6">
    <location>
        <begin position="291"/>
        <end position="361"/>
    </location>
</feature>
<evidence type="ECO:0000259" key="6">
    <source>
        <dbReference type="PROSITE" id="PS50126"/>
    </source>
</evidence>
<dbReference type="InterPro" id="IPR050437">
    <property type="entry name" value="Ribos_protein_bS1-like"/>
</dbReference>
<keyword evidence="2 7" id="KW-0689">Ribosomal protein</keyword>
<feature type="domain" description="S1 motif" evidence="6">
    <location>
        <begin position="201"/>
        <end position="274"/>
    </location>
</feature>
<evidence type="ECO:0000313" key="7">
    <source>
        <dbReference type="EMBL" id="RCX30190.1"/>
    </source>
</evidence>
<feature type="region of interest" description="Disordered" evidence="5">
    <location>
        <begin position="370"/>
        <end position="402"/>
    </location>
</feature>
<comment type="caution">
    <text evidence="7">The sequence shown here is derived from an EMBL/GenBank/DDBJ whole genome shotgun (WGS) entry which is preliminary data.</text>
</comment>
<dbReference type="AlphaFoldDB" id="A0A369C856"/>
<organism evidence="7 8">
    <name type="scientific">Thioalbus denitrificans</name>
    <dbReference type="NCBI Taxonomy" id="547122"/>
    <lineage>
        <taxon>Bacteria</taxon>
        <taxon>Pseudomonadati</taxon>
        <taxon>Pseudomonadota</taxon>
        <taxon>Gammaproteobacteria</taxon>
        <taxon>Chromatiales</taxon>
        <taxon>Ectothiorhodospiraceae</taxon>
        <taxon>Thioalbus</taxon>
    </lineage>
</organism>
<dbReference type="Gene3D" id="2.40.50.140">
    <property type="entry name" value="Nucleic acid-binding proteins"/>
    <property type="match status" value="4"/>
</dbReference>
<dbReference type="GO" id="GO:0003729">
    <property type="term" value="F:mRNA binding"/>
    <property type="evidence" value="ECO:0007669"/>
    <property type="project" value="TreeGrafter"/>
</dbReference>
<dbReference type="NCBIfam" id="NF005208">
    <property type="entry name" value="PRK06676.1"/>
    <property type="match status" value="1"/>
</dbReference>
<dbReference type="CDD" id="cd05688">
    <property type="entry name" value="S1_RPS1_repeat_ec3"/>
    <property type="match status" value="1"/>
</dbReference>
<dbReference type="OrthoDB" id="9804077at2"/>
<evidence type="ECO:0000256" key="2">
    <source>
        <dbReference type="ARBA" id="ARBA00022980"/>
    </source>
</evidence>
<feature type="domain" description="S1 motif" evidence="6">
    <location>
        <begin position="113"/>
        <end position="180"/>
    </location>
</feature>
<dbReference type="GO" id="GO:0005840">
    <property type="term" value="C:ribosome"/>
    <property type="evidence" value="ECO:0007669"/>
    <property type="project" value="UniProtKB-KW"/>
</dbReference>
<dbReference type="PROSITE" id="PS50126">
    <property type="entry name" value="S1"/>
    <property type="match status" value="4"/>
</dbReference>
<dbReference type="InterPro" id="IPR003029">
    <property type="entry name" value="S1_domain"/>
</dbReference>
<dbReference type="RefSeq" id="WP_114279806.1">
    <property type="nucleotide sequence ID" value="NZ_QPJY01000005.1"/>
</dbReference>